<accession>A0A0B5QDB8</accession>
<protein>
    <submittedName>
        <fullName evidence="2">Acetyltransferase</fullName>
    </submittedName>
</protein>
<evidence type="ECO:0000313" key="2">
    <source>
        <dbReference type="EMBL" id="AJG98970.1"/>
    </source>
</evidence>
<dbReference type="STRING" id="1520.LF65_02384"/>
<evidence type="ECO:0000313" key="3">
    <source>
        <dbReference type="Proteomes" id="UP000031866"/>
    </source>
</evidence>
<dbReference type="CDD" id="cd04301">
    <property type="entry name" value="NAT_SF"/>
    <property type="match status" value="1"/>
</dbReference>
<dbReference type="EMBL" id="CP010086">
    <property type="protein sequence ID" value="AJG98970.1"/>
    <property type="molecule type" value="Genomic_DNA"/>
</dbReference>
<dbReference type="KEGG" id="cbei:LF65_02384"/>
<dbReference type="RefSeq" id="WP_041896249.1">
    <property type="nucleotide sequence ID" value="NZ_CP010086.2"/>
</dbReference>
<dbReference type="PANTHER" id="PTHR43792">
    <property type="entry name" value="GNAT FAMILY, PUTATIVE (AFU_ORTHOLOGUE AFUA_3G00765)-RELATED-RELATED"/>
    <property type="match status" value="1"/>
</dbReference>
<name>A0A0B5QDB8_CLOBE</name>
<dbReference type="GO" id="GO:0016747">
    <property type="term" value="F:acyltransferase activity, transferring groups other than amino-acyl groups"/>
    <property type="evidence" value="ECO:0007669"/>
    <property type="project" value="InterPro"/>
</dbReference>
<organism evidence="2 3">
    <name type="scientific">Clostridium beijerinckii</name>
    <name type="common">Clostridium MP</name>
    <dbReference type="NCBI Taxonomy" id="1520"/>
    <lineage>
        <taxon>Bacteria</taxon>
        <taxon>Bacillati</taxon>
        <taxon>Bacillota</taxon>
        <taxon>Clostridia</taxon>
        <taxon>Eubacteriales</taxon>
        <taxon>Clostridiaceae</taxon>
        <taxon>Clostridium</taxon>
    </lineage>
</organism>
<dbReference type="InterPro" id="IPR016181">
    <property type="entry name" value="Acyl_CoA_acyltransferase"/>
</dbReference>
<dbReference type="Proteomes" id="UP000031866">
    <property type="component" value="Chromosome"/>
</dbReference>
<reference evidence="3" key="1">
    <citation type="submission" date="2014-12" db="EMBL/GenBank/DDBJ databases">
        <title>Genome sequence of Clostridium beijerinckii strain 59B.</title>
        <authorList>
            <person name="Little G.T."/>
            <person name="Minton N.P."/>
        </authorList>
    </citation>
    <scope>NUCLEOTIDE SEQUENCE [LARGE SCALE GENOMIC DNA]</scope>
    <source>
        <strain evidence="3">59B</strain>
    </source>
</reference>
<dbReference type="InterPro" id="IPR051531">
    <property type="entry name" value="N-acetyltransferase"/>
</dbReference>
<dbReference type="AlphaFoldDB" id="A0A0B5QDB8"/>
<dbReference type="Gene3D" id="3.40.630.30">
    <property type="match status" value="1"/>
</dbReference>
<evidence type="ECO:0000259" key="1">
    <source>
        <dbReference type="PROSITE" id="PS51186"/>
    </source>
</evidence>
<dbReference type="Pfam" id="PF13302">
    <property type="entry name" value="Acetyltransf_3"/>
    <property type="match status" value="1"/>
</dbReference>
<dbReference type="SUPFAM" id="SSF55729">
    <property type="entry name" value="Acyl-CoA N-acyltransferases (Nat)"/>
    <property type="match status" value="1"/>
</dbReference>
<dbReference type="OrthoDB" id="9798081at2"/>
<dbReference type="InterPro" id="IPR000182">
    <property type="entry name" value="GNAT_dom"/>
</dbReference>
<dbReference type="PROSITE" id="PS51186">
    <property type="entry name" value="GNAT"/>
    <property type="match status" value="1"/>
</dbReference>
<sequence length="178" mass="21075">MKEFFLKSIRIGFSRWSEDDICDALELWRNPEVTKFITAEGTMSKEQVQQRLRKEIENYNNYNIQYWPIYLIETNENLGCCGLRPYDHENNILEMGIHLKEKYWGKGIAKEACLAVMEYAFRNLNANALFTGHNPKNSASAQLLKKLGFVYTHDEYYPPTKLYHPSYLMKKQNYMDVH</sequence>
<keyword evidence="2" id="KW-0808">Transferase</keyword>
<gene>
    <name evidence="2" type="ORF">LF65_02384</name>
</gene>
<feature type="domain" description="N-acetyltransferase" evidence="1">
    <location>
        <begin position="11"/>
        <end position="174"/>
    </location>
</feature>
<proteinExistence type="predicted"/>
<dbReference type="PANTHER" id="PTHR43792:SF1">
    <property type="entry name" value="N-ACETYLTRANSFERASE DOMAIN-CONTAINING PROTEIN"/>
    <property type="match status" value="1"/>
</dbReference>